<dbReference type="Pfam" id="PF00125">
    <property type="entry name" value="Histone"/>
    <property type="match status" value="1"/>
</dbReference>
<dbReference type="InterPro" id="IPR007125">
    <property type="entry name" value="H2A/H2B/H3"/>
</dbReference>
<dbReference type="Proteomes" id="UP000738349">
    <property type="component" value="Unassembled WGS sequence"/>
</dbReference>
<feature type="domain" description="Core Histone H2A/H2B/H3" evidence="8">
    <location>
        <begin position="37"/>
        <end position="125"/>
    </location>
</feature>
<evidence type="ECO:0000259" key="8">
    <source>
        <dbReference type="Pfam" id="PF00125"/>
    </source>
</evidence>
<dbReference type="EMBL" id="JAGMUV010000016">
    <property type="protein sequence ID" value="KAH7132972.1"/>
    <property type="molecule type" value="Genomic_DNA"/>
</dbReference>
<evidence type="ECO:0000256" key="4">
    <source>
        <dbReference type="ARBA" id="ARBA00022454"/>
    </source>
</evidence>
<dbReference type="GO" id="GO:0005634">
    <property type="term" value="C:nucleus"/>
    <property type="evidence" value="ECO:0007669"/>
    <property type="project" value="UniProtKB-SubCell"/>
</dbReference>
<dbReference type="InterPro" id="IPR000164">
    <property type="entry name" value="Histone_H3/CENP-A"/>
</dbReference>
<dbReference type="GO" id="GO:0046982">
    <property type="term" value="F:protein heterodimerization activity"/>
    <property type="evidence" value="ECO:0007669"/>
    <property type="project" value="InterPro"/>
</dbReference>
<gene>
    <name evidence="9" type="ORF">EDB81DRAFT_659945</name>
</gene>
<dbReference type="OrthoDB" id="420022at2759"/>
<dbReference type="SUPFAM" id="SSF47113">
    <property type="entry name" value="Histone-fold"/>
    <property type="match status" value="1"/>
</dbReference>
<dbReference type="GO" id="GO:0003677">
    <property type="term" value="F:DNA binding"/>
    <property type="evidence" value="ECO:0007669"/>
    <property type="project" value="UniProtKB-KW"/>
</dbReference>
<evidence type="ECO:0000256" key="1">
    <source>
        <dbReference type="ARBA" id="ARBA00004123"/>
    </source>
</evidence>
<evidence type="ECO:0000256" key="6">
    <source>
        <dbReference type="ARBA" id="ARBA00023242"/>
    </source>
</evidence>
<evidence type="ECO:0000256" key="5">
    <source>
        <dbReference type="ARBA" id="ARBA00023125"/>
    </source>
</evidence>
<reference evidence="9" key="1">
    <citation type="journal article" date="2021" name="Nat. Commun.">
        <title>Genetic determinants of endophytism in the Arabidopsis root mycobiome.</title>
        <authorList>
            <person name="Mesny F."/>
            <person name="Miyauchi S."/>
            <person name="Thiergart T."/>
            <person name="Pickel B."/>
            <person name="Atanasova L."/>
            <person name="Karlsson M."/>
            <person name="Huettel B."/>
            <person name="Barry K.W."/>
            <person name="Haridas S."/>
            <person name="Chen C."/>
            <person name="Bauer D."/>
            <person name="Andreopoulos W."/>
            <person name="Pangilinan J."/>
            <person name="LaButti K."/>
            <person name="Riley R."/>
            <person name="Lipzen A."/>
            <person name="Clum A."/>
            <person name="Drula E."/>
            <person name="Henrissat B."/>
            <person name="Kohler A."/>
            <person name="Grigoriev I.V."/>
            <person name="Martin F.M."/>
            <person name="Hacquard S."/>
        </authorList>
    </citation>
    <scope>NUCLEOTIDE SEQUENCE</scope>
    <source>
        <strain evidence="9">MPI-CAGE-AT-0147</strain>
    </source>
</reference>
<comment type="similarity">
    <text evidence="3">Belongs to the histone H3 family.</text>
</comment>
<dbReference type="InterPro" id="IPR009072">
    <property type="entry name" value="Histone-fold"/>
</dbReference>
<dbReference type="GO" id="GO:0000786">
    <property type="term" value="C:nucleosome"/>
    <property type="evidence" value="ECO:0007669"/>
    <property type="project" value="UniProtKB-KW"/>
</dbReference>
<dbReference type="PRINTS" id="PR00622">
    <property type="entry name" value="HISTONEH3"/>
</dbReference>
<sequence length="140" mass="15857">MARIKQTPRISSGGQAPRKDFKNIRNLEVTRRYRYKPGTASLREIKEFQQSTGLLIPRPAFQRLVKEITQLFSKIPVRFQSTAIGALQESAECYLANLFEEANLCAIHAKRVTIQQKDIVLAQRLTSGGLHPSFSIRKSS</sequence>
<evidence type="ECO:0000256" key="2">
    <source>
        <dbReference type="ARBA" id="ARBA00004286"/>
    </source>
</evidence>
<accession>A0A9P9E9C9</accession>
<proteinExistence type="inferred from homology"/>
<evidence type="ECO:0000313" key="9">
    <source>
        <dbReference type="EMBL" id="KAH7132972.1"/>
    </source>
</evidence>
<dbReference type="CDD" id="cd22911">
    <property type="entry name" value="HFD_H3"/>
    <property type="match status" value="1"/>
</dbReference>
<evidence type="ECO:0000313" key="10">
    <source>
        <dbReference type="Proteomes" id="UP000738349"/>
    </source>
</evidence>
<protein>
    <submittedName>
        <fullName evidence="9">Histone-fold-containing protein</fullName>
    </submittedName>
</protein>
<evidence type="ECO:0000256" key="3">
    <source>
        <dbReference type="ARBA" id="ARBA00010343"/>
    </source>
</evidence>
<comment type="subcellular location">
    <subcellularLocation>
        <location evidence="2">Chromosome</location>
    </subcellularLocation>
    <subcellularLocation>
        <location evidence="1">Nucleus</location>
    </subcellularLocation>
</comment>
<dbReference type="PANTHER" id="PTHR11426">
    <property type="entry name" value="HISTONE H3"/>
    <property type="match status" value="1"/>
</dbReference>
<keyword evidence="5" id="KW-0238">DNA-binding</keyword>
<keyword evidence="7" id="KW-0544">Nucleosome core</keyword>
<dbReference type="AlphaFoldDB" id="A0A9P9E9C9"/>
<name>A0A9P9E9C9_9HYPO</name>
<organism evidence="9 10">
    <name type="scientific">Dactylonectria macrodidyma</name>
    <dbReference type="NCBI Taxonomy" id="307937"/>
    <lineage>
        <taxon>Eukaryota</taxon>
        <taxon>Fungi</taxon>
        <taxon>Dikarya</taxon>
        <taxon>Ascomycota</taxon>
        <taxon>Pezizomycotina</taxon>
        <taxon>Sordariomycetes</taxon>
        <taxon>Hypocreomycetidae</taxon>
        <taxon>Hypocreales</taxon>
        <taxon>Nectriaceae</taxon>
        <taxon>Dactylonectria</taxon>
    </lineage>
</organism>
<keyword evidence="4" id="KW-0158">Chromosome</keyword>
<evidence type="ECO:0000256" key="7">
    <source>
        <dbReference type="ARBA" id="ARBA00023269"/>
    </source>
</evidence>
<dbReference type="Gene3D" id="1.10.20.10">
    <property type="entry name" value="Histone, subunit A"/>
    <property type="match status" value="1"/>
</dbReference>
<keyword evidence="10" id="KW-1185">Reference proteome</keyword>
<comment type="caution">
    <text evidence="9">The sequence shown here is derived from an EMBL/GenBank/DDBJ whole genome shotgun (WGS) entry which is preliminary data.</text>
</comment>
<keyword evidence="6" id="KW-0539">Nucleus</keyword>
<dbReference type="FunFam" id="1.10.20.10:FF:000085">
    <property type="entry name" value="Histone H3.2"/>
    <property type="match status" value="1"/>
</dbReference>
<dbReference type="GO" id="GO:0030527">
    <property type="term" value="F:structural constituent of chromatin"/>
    <property type="evidence" value="ECO:0007669"/>
    <property type="project" value="InterPro"/>
</dbReference>
<dbReference type="SMART" id="SM00428">
    <property type="entry name" value="H3"/>
    <property type="match status" value="1"/>
</dbReference>